<dbReference type="GO" id="GO:0006310">
    <property type="term" value="P:DNA recombination"/>
    <property type="evidence" value="ECO:0007669"/>
    <property type="project" value="UniProtKB-KW"/>
</dbReference>
<dbReference type="InterPro" id="IPR002104">
    <property type="entry name" value="Integrase_catalytic"/>
</dbReference>
<dbReference type="SUPFAM" id="SSF56349">
    <property type="entry name" value="DNA breaking-rejoining enzymes"/>
    <property type="match status" value="1"/>
</dbReference>
<evidence type="ECO:0000259" key="4">
    <source>
        <dbReference type="PROSITE" id="PS51898"/>
    </source>
</evidence>
<dbReference type="PATRIC" id="fig|1365257.3.peg.1874"/>
<dbReference type="PANTHER" id="PTHR30349:SF77">
    <property type="entry name" value="TYROSINE RECOMBINASE XERC"/>
    <property type="match status" value="1"/>
</dbReference>
<dbReference type="EMBL" id="AUXX01000012">
    <property type="protein sequence ID" value="KZN67436.1"/>
    <property type="molecule type" value="Genomic_DNA"/>
</dbReference>
<dbReference type="AlphaFoldDB" id="A0A161YX14"/>
<evidence type="ECO:0000313" key="5">
    <source>
        <dbReference type="EMBL" id="KZN67436.1"/>
    </source>
</evidence>
<sequence>MFRWLEQEEIIASNPMLKVDTTLKVPNQLPRNIPKKNLKKMLKTAREELGLTKGQGYELQSIDVLINSAKNLNKLTCVLSLELLFATGVRVSELVSIEFNHIMLKERKVKVLGKGQRERFVFLPSIEILTLLNTYTSVRSKLGIESSFLLVNSRGNQASPHFIRKLLRETAEKANIDRITPHMYRHSSACQLLESGVDIRYVQKLLGHQSILTTQLYTHVNDNELQKKITKANIRSFIE</sequence>
<proteinExistence type="predicted"/>
<dbReference type="InterPro" id="IPR013762">
    <property type="entry name" value="Integrase-like_cat_sf"/>
</dbReference>
<gene>
    <name evidence="5" type="ORF">N478_01430</name>
</gene>
<reference evidence="5 6" key="1">
    <citation type="submission" date="2013-07" db="EMBL/GenBank/DDBJ databases">
        <title>Comparative Genomic and Metabolomic Analysis of Twelve Strains of Pseudoalteromonas luteoviolacea.</title>
        <authorList>
            <person name="Vynne N.G."/>
            <person name="Mansson M."/>
            <person name="Gram L."/>
        </authorList>
    </citation>
    <scope>NUCLEOTIDE SEQUENCE [LARGE SCALE GENOMIC DNA]</scope>
    <source>
        <strain evidence="5 6">S4060-1</strain>
    </source>
</reference>
<dbReference type="InterPro" id="IPR011010">
    <property type="entry name" value="DNA_brk_join_enz"/>
</dbReference>
<protein>
    <recommendedName>
        <fullName evidence="4">Tyr recombinase domain-containing protein</fullName>
    </recommendedName>
</protein>
<keyword evidence="2" id="KW-0229">DNA integration</keyword>
<comment type="caution">
    <text evidence="5">The sequence shown here is derived from an EMBL/GenBank/DDBJ whole genome shotgun (WGS) entry which is preliminary data.</text>
</comment>
<dbReference type="GO" id="GO:0003677">
    <property type="term" value="F:DNA binding"/>
    <property type="evidence" value="ECO:0007669"/>
    <property type="project" value="InterPro"/>
</dbReference>
<dbReference type="GO" id="GO:0015074">
    <property type="term" value="P:DNA integration"/>
    <property type="evidence" value="ECO:0007669"/>
    <property type="project" value="UniProtKB-KW"/>
</dbReference>
<name>A0A161YX14_9GAMM</name>
<keyword evidence="3" id="KW-0233">DNA recombination</keyword>
<dbReference type="InterPro" id="IPR050090">
    <property type="entry name" value="Tyrosine_recombinase_XerCD"/>
</dbReference>
<evidence type="ECO:0000256" key="1">
    <source>
        <dbReference type="ARBA" id="ARBA00004496"/>
    </source>
</evidence>
<dbReference type="PANTHER" id="PTHR30349">
    <property type="entry name" value="PHAGE INTEGRASE-RELATED"/>
    <property type="match status" value="1"/>
</dbReference>
<accession>A0A161YX14</accession>
<dbReference type="Gene3D" id="1.10.443.10">
    <property type="entry name" value="Intergrase catalytic core"/>
    <property type="match status" value="1"/>
</dbReference>
<organism evidence="5 6">
    <name type="scientific">Pseudoalteromonas luteoviolacea S4060-1</name>
    <dbReference type="NCBI Taxonomy" id="1365257"/>
    <lineage>
        <taxon>Bacteria</taxon>
        <taxon>Pseudomonadati</taxon>
        <taxon>Pseudomonadota</taxon>
        <taxon>Gammaproteobacteria</taxon>
        <taxon>Alteromonadales</taxon>
        <taxon>Pseudoalteromonadaceae</taxon>
        <taxon>Pseudoalteromonas</taxon>
    </lineage>
</organism>
<dbReference type="GO" id="GO:0005737">
    <property type="term" value="C:cytoplasm"/>
    <property type="evidence" value="ECO:0007669"/>
    <property type="project" value="UniProtKB-SubCell"/>
</dbReference>
<evidence type="ECO:0000313" key="6">
    <source>
        <dbReference type="Proteomes" id="UP000076661"/>
    </source>
</evidence>
<evidence type="ECO:0000256" key="3">
    <source>
        <dbReference type="ARBA" id="ARBA00023172"/>
    </source>
</evidence>
<comment type="subcellular location">
    <subcellularLocation>
        <location evidence="1">Cytoplasm</location>
    </subcellularLocation>
</comment>
<dbReference type="Pfam" id="PF00589">
    <property type="entry name" value="Phage_integrase"/>
    <property type="match status" value="1"/>
</dbReference>
<dbReference type="Proteomes" id="UP000076661">
    <property type="component" value="Unassembled WGS sequence"/>
</dbReference>
<feature type="domain" description="Tyr recombinase" evidence="4">
    <location>
        <begin position="50"/>
        <end position="231"/>
    </location>
</feature>
<dbReference type="PROSITE" id="PS51898">
    <property type="entry name" value="TYR_RECOMBINASE"/>
    <property type="match status" value="1"/>
</dbReference>
<evidence type="ECO:0000256" key="2">
    <source>
        <dbReference type="ARBA" id="ARBA00022908"/>
    </source>
</evidence>